<evidence type="ECO:0000256" key="1">
    <source>
        <dbReference type="ARBA" id="ARBA00008779"/>
    </source>
</evidence>
<dbReference type="InterPro" id="IPR024607">
    <property type="entry name" value="Sulfatase_CS"/>
</dbReference>
<evidence type="ECO:0000313" key="7">
    <source>
        <dbReference type="EMBL" id="EZP83192.1"/>
    </source>
</evidence>
<reference evidence="7 8" key="1">
    <citation type="submission" date="2014-03" db="EMBL/GenBank/DDBJ databases">
        <title>Whole genome sequence of Novosphingobium resinovorum KF1.</title>
        <authorList>
            <person name="Gan H.M."/>
            <person name="Gan H.Y."/>
            <person name="Chew T.H."/>
            <person name="Savka M.A."/>
        </authorList>
    </citation>
    <scope>NUCLEOTIDE SEQUENCE [LARGE SCALE GENOMIC DNA]</scope>
    <source>
        <strain evidence="7 8">KF1</strain>
    </source>
</reference>
<proteinExistence type="inferred from homology"/>
<evidence type="ECO:0000313" key="8">
    <source>
        <dbReference type="Proteomes" id="UP000024329"/>
    </source>
</evidence>
<dbReference type="PANTHER" id="PTHR42693">
    <property type="entry name" value="ARYLSULFATASE FAMILY MEMBER"/>
    <property type="match status" value="1"/>
</dbReference>
<evidence type="ECO:0000256" key="3">
    <source>
        <dbReference type="ARBA" id="ARBA00022801"/>
    </source>
</evidence>
<dbReference type="InterPro" id="IPR000917">
    <property type="entry name" value="Sulfatase_N"/>
</dbReference>
<dbReference type="GO" id="GO:0046872">
    <property type="term" value="F:metal ion binding"/>
    <property type="evidence" value="ECO:0007669"/>
    <property type="project" value="UniProtKB-KW"/>
</dbReference>
<dbReference type="CDD" id="cd16025">
    <property type="entry name" value="PAS_like"/>
    <property type="match status" value="1"/>
</dbReference>
<dbReference type="STRING" id="158500.BES08_06620"/>
<keyword evidence="3" id="KW-0378">Hydrolase</keyword>
<dbReference type="PROSITE" id="PS00523">
    <property type="entry name" value="SULFATASE_1"/>
    <property type="match status" value="1"/>
</dbReference>
<dbReference type="GO" id="GO:0016787">
    <property type="term" value="F:hydrolase activity"/>
    <property type="evidence" value="ECO:0007669"/>
    <property type="project" value="UniProtKB-KW"/>
</dbReference>
<keyword evidence="4" id="KW-0106">Calcium</keyword>
<dbReference type="AlphaFoldDB" id="A0A031K3K9"/>
<keyword evidence="2" id="KW-0479">Metal-binding</keyword>
<comment type="similarity">
    <text evidence="1">Belongs to the sulfatase family.</text>
</comment>
<feature type="domain" description="Sulfatase N-terminal" evidence="6">
    <location>
        <begin position="88"/>
        <end position="499"/>
    </location>
</feature>
<comment type="caution">
    <text evidence="7">The sequence shown here is derived from an EMBL/GenBank/DDBJ whole genome shotgun (WGS) entry which is preliminary data.</text>
</comment>
<evidence type="ECO:0000256" key="5">
    <source>
        <dbReference type="SAM" id="SignalP"/>
    </source>
</evidence>
<dbReference type="PATRIC" id="fig|158500.4.peg.1333"/>
<dbReference type="eggNOG" id="COG3119">
    <property type="taxonomic scope" value="Bacteria"/>
</dbReference>
<keyword evidence="5" id="KW-0732">Signal</keyword>
<gene>
    <name evidence="7" type="ORF">BV97_01295</name>
</gene>
<dbReference type="EMBL" id="JFYZ01000003">
    <property type="protein sequence ID" value="EZP83192.1"/>
    <property type="molecule type" value="Genomic_DNA"/>
</dbReference>
<protein>
    <submittedName>
        <fullName evidence="7">Putative arylsulfatase</fullName>
    </submittedName>
</protein>
<dbReference type="Gene3D" id="3.40.720.10">
    <property type="entry name" value="Alkaline Phosphatase, subunit A"/>
    <property type="match status" value="1"/>
</dbReference>
<evidence type="ECO:0000259" key="6">
    <source>
        <dbReference type="Pfam" id="PF00884"/>
    </source>
</evidence>
<dbReference type="InterPro" id="IPR050738">
    <property type="entry name" value="Sulfatase"/>
</dbReference>
<feature type="chain" id="PRO_5001557159" evidence="5">
    <location>
        <begin position="31"/>
        <end position="817"/>
    </location>
</feature>
<dbReference type="Proteomes" id="UP000024329">
    <property type="component" value="Unassembled WGS sequence"/>
</dbReference>
<dbReference type="Pfam" id="PF00884">
    <property type="entry name" value="Sulfatase"/>
    <property type="match status" value="1"/>
</dbReference>
<dbReference type="Gene3D" id="3.30.1120.10">
    <property type="match status" value="1"/>
</dbReference>
<feature type="signal peptide" evidence="5">
    <location>
        <begin position="1"/>
        <end position="30"/>
    </location>
</feature>
<evidence type="ECO:0000256" key="4">
    <source>
        <dbReference type="ARBA" id="ARBA00022837"/>
    </source>
</evidence>
<organism evidence="7 8">
    <name type="scientific">Novosphingobium resinovorum</name>
    <dbReference type="NCBI Taxonomy" id="158500"/>
    <lineage>
        <taxon>Bacteria</taxon>
        <taxon>Pseudomonadati</taxon>
        <taxon>Pseudomonadota</taxon>
        <taxon>Alphaproteobacteria</taxon>
        <taxon>Sphingomonadales</taxon>
        <taxon>Sphingomonadaceae</taxon>
        <taxon>Novosphingobium</taxon>
    </lineage>
</organism>
<evidence type="ECO:0000256" key="2">
    <source>
        <dbReference type="ARBA" id="ARBA00022723"/>
    </source>
</evidence>
<dbReference type="PANTHER" id="PTHR42693:SF43">
    <property type="entry name" value="BLL2667 PROTEIN"/>
    <property type="match status" value="1"/>
</dbReference>
<sequence>MFGNGSLRKALARSSAILTVSCGIVAAACAQTNVPGAPASNIQTSTPDGRSREVLPIVDSPFRGVTGTTVAESRPDWPVPVVAPAGAPNVLLIMTDDVGFAATSAFGGAIPTPNLDRLAKRGVRYNNFHTTGMCSPTRAALLTGRNSHAVGSGAVTDVASGYPGYSSIIPRSAASIGEVLRDNGYNTAFFGKHHNIPSWESSLSGPFDHWPTGLGFDYFYGFVIGDTNQWNPRLYRNTLSVDAPALPQGQTLDFSLADDAIHWIHQQKATGPDRPFFAYFAPGSAHAPHQAPPEWIARFKGRFDRGWDSLREENFQRQKREGVIPANATLTPRPAEIPAWSSLTPVQKRVYARYMEVFAAMIAYQDAQVGRILDELDRMGQSDNTMVLYLVGDNGPSGEGAPAGTLNQVQHMSHDFEQSAEEVAGVIDTMGGPDTIELYPAGWGWAMGTPFRYMKQLSSHLGAIRNGMVVSWPGHLNDTGTVRTQFAHVTDIFPTILEAVRLPVPRQVNGIDQQPVDGVSLDYTFTHPRAPEQHKVQYFEMFGNRAIYADGWMANTTPRRMPWEMGNPGGNPYTDYKWELYDLARDFSQSRDLATANPAKLAQMQALWLEEARRNHVLPLDDNLAKSRLGASHAHYASGRTSFAYWGGNLSISENQAPSFRSRAFTISADVTLDVERATAPILARGSRFGGWAFYLRDGVPVVRQAYTQRPQDQAEIVGKIALGRGASNIGFAFTPDGAGKAGGTMCMTVNGAEAGCGHLDYANVKDAGQGETMDIGIDTGAPVSTDYAANGPFPGAIHKVQIELTGKSEAEKDKKL</sequence>
<accession>A0A031K3K9</accession>
<name>A0A031K3K9_9SPHN</name>
<dbReference type="InterPro" id="IPR017850">
    <property type="entry name" value="Alkaline_phosphatase_core_sf"/>
</dbReference>
<dbReference type="RefSeq" id="WP_081798945.1">
    <property type="nucleotide sequence ID" value="NZ_JFYZ01000003.1"/>
</dbReference>
<dbReference type="SUPFAM" id="SSF53649">
    <property type="entry name" value="Alkaline phosphatase-like"/>
    <property type="match status" value="1"/>
</dbReference>